<comment type="caution">
    <text evidence="1">The sequence shown here is derived from an EMBL/GenBank/DDBJ whole genome shotgun (WGS) entry which is preliminary data.</text>
</comment>
<protein>
    <submittedName>
        <fullName evidence="1">Uncharacterized protein</fullName>
    </submittedName>
</protein>
<keyword evidence="2" id="KW-1185">Reference proteome</keyword>
<evidence type="ECO:0000313" key="1">
    <source>
        <dbReference type="EMBL" id="KAG0281763.1"/>
    </source>
</evidence>
<sequence length="363" mass="41768">MNFRSMNSWLDHFATLGQAVVWNVDDTNMVQKFQEFRTGNQGPFSLARDGIADLTQDSLFCQTLEPNVLSIVRRAEPAPNIYERWPTLGPICDRVFMSNNYDDVANAVRSENMQDPIAAYLFVVIMAYWQYFQFYDEIPENINEREGFTGLTWSFMQTPLTLYGLQSRYLEVLITAVEGRKNQDKDHLQDVKEIGQYADAVALHNNQQLLLAEAALIHNPKLEKRRQDEFKLARAMRDSWVDHIRTIASLAVPPRGLAIFGSVSFKDETKLLRMDFQGAFRLQQFDLFIIPLNKRGFGSKMRAAVFSCLELAARLQQETERRFCQPSVVSLGYNERVELADAMRMIEKTTSTPTKLPKTPKKK</sequence>
<dbReference type="AlphaFoldDB" id="A0AAD4DM42"/>
<evidence type="ECO:0000313" key="2">
    <source>
        <dbReference type="Proteomes" id="UP001194580"/>
    </source>
</evidence>
<reference evidence="1" key="1">
    <citation type="journal article" date="2020" name="Fungal Divers.">
        <title>Resolving the Mortierellaceae phylogeny through synthesis of multi-gene phylogenetics and phylogenomics.</title>
        <authorList>
            <person name="Vandepol N."/>
            <person name="Liber J."/>
            <person name="Desiro A."/>
            <person name="Na H."/>
            <person name="Kennedy M."/>
            <person name="Barry K."/>
            <person name="Grigoriev I.V."/>
            <person name="Miller A.N."/>
            <person name="O'Donnell K."/>
            <person name="Stajich J.E."/>
            <person name="Bonito G."/>
        </authorList>
    </citation>
    <scope>NUCLEOTIDE SEQUENCE</scope>
    <source>
        <strain evidence="1">NRRL 28262</strain>
    </source>
</reference>
<accession>A0AAD4DM42</accession>
<organism evidence="1 2">
    <name type="scientific">Linnemannia exigua</name>
    <dbReference type="NCBI Taxonomy" id="604196"/>
    <lineage>
        <taxon>Eukaryota</taxon>
        <taxon>Fungi</taxon>
        <taxon>Fungi incertae sedis</taxon>
        <taxon>Mucoromycota</taxon>
        <taxon>Mortierellomycotina</taxon>
        <taxon>Mortierellomycetes</taxon>
        <taxon>Mortierellales</taxon>
        <taxon>Mortierellaceae</taxon>
        <taxon>Linnemannia</taxon>
    </lineage>
</organism>
<dbReference type="EMBL" id="JAAAIL010000008">
    <property type="protein sequence ID" value="KAG0281763.1"/>
    <property type="molecule type" value="Genomic_DNA"/>
</dbReference>
<gene>
    <name evidence="1" type="ORF">BGZ95_011081</name>
</gene>
<dbReference type="Proteomes" id="UP001194580">
    <property type="component" value="Unassembled WGS sequence"/>
</dbReference>
<name>A0AAD4DM42_9FUNG</name>
<proteinExistence type="predicted"/>